<proteinExistence type="predicted"/>
<accession>A0A6A6P2C1</accession>
<feature type="non-terminal residue" evidence="2">
    <location>
        <position position="102"/>
    </location>
</feature>
<keyword evidence="1" id="KW-1133">Transmembrane helix</keyword>
<evidence type="ECO:0000256" key="1">
    <source>
        <dbReference type="SAM" id="Phobius"/>
    </source>
</evidence>
<feature type="transmembrane region" description="Helical" evidence="1">
    <location>
        <begin position="20"/>
        <end position="37"/>
    </location>
</feature>
<protein>
    <submittedName>
        <fullName evidence="2">Uncharacterized protein</fullName>
    </submittedName>
</protein>
<keyword evidence="3" id="KW-1185">Reference proteome</keyword>
<reference evidence="2" key="1">
    <citation type="journal article" date="2020" name="Stud. Mycol.">
        <title>101 Dothideomycetes genomes: a test case for predicting lifestyles and emergence of pathogens.</title>
        <authorList>
            <person name="Haridas S."/>
            <person name="Albert R."/>
            <person name="Binder M."/>
            <person name="Bloem J."/>
            <person name="Labutti K."/>
            <person name="Salamov A."/>
            <person name="Andreopoulos B."/>
            <person name="Baker S."/>
            <person name="Barry K."/>
            <person name="Bills G."/>
            <person name="Bluhm B."/>
            <person name="Cannon C."/>
            <person name="Castanera R."/>
            <person name="Culley D."/>
            <person name="Daum C."/>
            <person name="Ezra D."/>
            <person name="Gonzalez J."/>
            <person name="Henrissat B."/>
            <person name="Kuo A."/>
            <person name="Liang C."/>
            <person name="Lipzen A."/>
            <person name="Lutzoni F."/>
            <person name="Magnuson J."/>
            <person name="Mondo S."/>
            <person name="Nolan M."/>
            <person name="Ohm R."/>
            <person name="Pangilinan J."/>
            <person name="Park H.-J."/>
            <person name="Ramirez L."/>
            <person name="Alfaro M."/>
            <person name="Sun H."/>
            <person name="Tritt A."/>
            <person name="Yoshinaga Y."/>
            <person name="Zwiers L.-H."/>
            <person name="Turgeon B."/>
            <person name="Goodwin S."/>
            <person name="Spatafora J."/>
            <person name="Crous P."/>
            <person name="Grigoriev I."/>
        </authorList>
    </citation>
    <scope>NUCLEOTIDE SEQUENCE</scope>
    <source>
        <strain evidence="2">ATCC 16933</strain>
    </source>
</reference>
<gene>
    <name evidence="2" type="ORF">BDY21DRAFT_341740</name>
</gene>
<evidence type="ECO:0000313" key="3">
    <source>
        <dbReference type="Proteomes" id="UP000799766"/>
    </source>
</evidence>
<keyword evidence="1" id="KW-0812">Transmembrane</keyword>
<keyword evidence="1" id="KW-0472">Membrane</keyword>
<name>A0A6A6P2C1_9PEZI</name>
<feature type="non-terminal residue" evidence="2">
    <location>
        <position position="1"/>
    </location>
</feature>
<organism evidence="2 3">
    <name type="scientific">Lineolata rhizophorae</name>
    <dbReference type="NCBI Taxonomy" id="578093"/>
    <lineage>
        <taxon>Eukaryota</taxon>
        <taxon>Fungi</taxon>
        <taxon>Dikarya</taxon>
        <taxon>Ascomycota</taxon>
        <taxon>Pezizomycotina</taxon>
        <taxon>Dothideomycetes</taxon>
        <taxon>Dothideomycetes incertae sedis</taxon>
        <taxon>Lineolatales</taxon>
        <taxon>Lineolataceae</taxon>
        <taxon>Lineolata</taxon>
    </lineage>
</organism>
<dbReference type="EMBL" id="MU001678">
    <property type="protein sequence ID" value="KAF2458170.1"/>
    <property type="molecule type" value="Genomic_DNA"/>
</dbReference>
<evidence type="ECO:0000313" key="2">
    <source>
        <dbReference type="EMBL" id="KAF2458170.1"/>
    </source>
</evidence>
<dbReference type="Proteomes" id="UP000799766">
    <property type="component" value="Unassembled WGS sequence"/>
</dbReference>
<sequence>MASSSEITTKRVFKLKFMRFVQLYLIGIDSAFVVLASRRMTASRMKLMLRTFTSTNPDQQMPRCFTLRTICRQQGCFWSRLIRFTAFRSFLRFSGESPLSLS</sequence>
<dbReference type="AlphaFoldDB" id="A0A6A6P2C1"/>